<dbReference type="Proteomes" id="UP000827976">
    <property type="component" value="Chromosome 18"/>
</dbReference>
<protein>
    <submittedName>
        <fullName evidence="1">Tubby-like C-terminal protein</fullName>
    </submittedName>
</protein>
<organism evidence="1 2">
    <name type="scientific">Dioscorea alata</name>
    <name type="common">Purple yam</name>
    <dbReference type="NCBI Taxonomy" id="55571"/>
    <lineage>
        <taxon>Eukaryota</taxon>
        <taxon>Viridiplantae</taxon>
        <taxon>Streptophyta</taxon>
        <taxon>Embryophyta</taxon>
        <taxon>Tracheophyta</taxon>
        <taxon>Spermatophyta</taxon>
        <taxon>Magnoliopsida</taxon>
        <taxon>Liliopsida</taxon>
        <taxon>Dioscoreales</taxon>
        <taxon>Dioscoreaceae</taxon>
        <taxon>Dioscorea</taxon>
    </lineage>
</organism>
<proteinExistence type="predicted"/>
<gene>
    <name evidence="1" type="ORF">IHE45_18G115400</name>
</gene>
<accession>A0ACB7U9P8</accession>
<sequence>MSTRSQDRSSTPLKSIKSGELKSSEQHGGSATKSMPMKNYQKPWPRRKAVGDDELVKYMSTVPLYLQHVEKGDCSQERALNVGVLDWGLLEKWAYNQKILAAGRGQDSSSNSNASSSLSPFSSSSQSGKSIGSPLSQKKQTLSSHSVQTSKAEPLTEENCKHSIDSPDGRCLSRNTPVDQTHMDKVAKKHPDDQGTQTEFVTFSPNAVKAQDHRSREFEKAETYEKQKCSDNHRKQQKPATIPLSSDDRPQNKDFAAVHEDTGKTPNHLQGKVHRRGASYVSMTFDAEEPTEVSRVSYSGDFPSDGAHYWELSPFGPHSCPLLPASEHNKLNVASTINATPTMNSNSKHEKRDDFSGMSSELFSVFMAQGSGEDLVKASGAARGREFSLNHQSSPGQIWHRRSSSLREGSNMHQVRSVASSENPHVDKVNPQSKGRRSPLRRLLDPLVKPKNRSNVSGPIACATTRHTNERNDCKRSLFQDGAVDGSNKLGMASMNSSKCQAECNHNSSNEVVSTNNSTSTLDEKHVPSRRQALLQLAWKNGLPLFMFSSNNNDILAATVKKRNSSNKDDFECVYTIFSVSEVKKKSGIWINQGNKSKKHGLASDIVGQIKVSHGSLTEHDSKSHVLIRKNFVLYGAEVIPTAHEPIDSVFSKELAAVVVKVVEDNKCDDQDRSLHNEDFVRTLNLASIVAILPSGFHGSSTVGEPSPLIERWKSGGLCDCGGWDEGCALTILRDKNQENKNSPDGTHLIELFYQKRKCALRMVAFREGLYTVDFRSSISLLQAFVICIATMHSKNPPHLSKLLLAEPNNFEEHVLSDHLRSSTRRHPDDPTRCVPNHPPISSVERD</sequence>
<evidence type="ECO:0000313" key="2">
    <source>
        <dbReference type="Proteomes" id="UP000827976"/>
    </source>
</evidence>
<evidence type="ECO:0000313" key="1">
    <source>
        <dbReference type="EMBL" id="KAH7657046.1"/>
    </source>
</evidence>
<dbReference type="EMBL" id="CM037028">
    <property type="protein sequence ID" value="KAH7657046.1"/>
    <property type="molecule type" value="Genomic_DNA"/>
</dbReference>
<comment type="caution">
    <text evidence="1">The sequence shown here is derived from an EMBL/GenBank/DDBJ whole genome shotgun (WGS) entry which is preliminary data.</text>
</comment>
<name>A0ACB7U9P8_DIOAL</name>
<reference evidence="2" key="1">
    <citation type="journal article" date="2022" name="Nat. Commun.">
        <title>Chromosome evolution and the genetic basis of agronomically important traits in greater yam.</title>
        <authorList>
            <person name="Bredeson J.V."/>
            <person name="Lyons J.B."/>
            <person name="Oniyinde I.O."/>
            <person name="Okereke N.R."/>
            <person name="Kolade O."/>
            <person name="Nnabue I."/>
            <person name="Nwadili C.O."/>
            <person name="Hribova E."/>
            <person name="Parker M."/>
            <person name="Nwogha J."/>
            <person name="Shu S."/>
            <person name="Carlson J."/>
            <person name="Kariba R."/>
            <person name="Muthemba S."/>
            <person name="Knop K."/>
            <person name="Barton G.J."/>
            <person name="Sherwood A.V."/>
            <person name="Lopez-Montes A."/>
            <person name="Asiedu R."/>
            <person name="Jamnadass R."/>
            <person name="Muchugi A."/>
            <person name="Goodstein D."/>
            <person name="Egesi C.N."/>
            <person name="Featherston J."/>
            <person name="Asfaw A."/>
            <person name="Simpson G.G."/>
            <person name="Dolezel J."/>
            <person name="Hendre P.S."/>
            <person name="Van Deynze A."/>
            <person name="Kumar P.L."/>
            <person name="Obidiegwu J.E."/>
            <person name="Bhattacharjee R."/>
            <person name="Rokhsar D.S."/>
        </authorList>
    </citation>
    <scope>NUCLEOTIDE SEQUENCE [LARGE SCALE GENOMIC DNA]</scope>
    <source>
        <strain evidence="2">cv. TDa95/00328</strain>
    </source>
</reference>
<keyword evidence="2" id="KW-1185">Reference proteome</keyword>